<dbReference type="Pfam" id="PF02563">
    <property type="entry name" value="Poly_export"/>
    <property type="match status" value="1"/>
</dbReference>
<evidence type="ECO:0000256" key="15">
    <source>
        <dbReference type="SAM" id="MobiDB-lite"/>
    </source>
</evidence>
<evidence type="ECO:0000256" key="11">
    <source>
        <dbReference type="ARBA" id="ARBA00023136"/>
    </source>
</evidence>
<dbReference type="GO" id="GO:0009279">
    <property type="term" value="C:cell outer membrane"/>
    <property type="evidence" value="ECO:0007669"/>
    <property type="project" value="UniProtKB-SubCell"/>
</dbReference>
<accession>A0AB73ILY4</accession>
<feature type="compositionally biased region" description="Basic and acidic residues" evidence="15">
    <location>
        <begin position="59"/>
        <end position="74"/>
    </location>
</feature>
<dbReference type="Gene3D" id="3.30.1950.10">
    <property type="entry name" value="wza like domain"/>
    <property type="match status" value="1"/>
</dbReference>
<dbReference type="PANTHER" id="PTHR33619:SF3">
    <property type="entry name" value="POLYSACCHARIDE EXPORT PROTEIN GFCE-RELATED"/>
    <property type="match status" value="1"/>
</dbReference>
<evidence type="ECO:0000313" key="19">
    <source>
        <dbReference type="Proteomes" id="UP001229486"/>
    </source>
</evidence>
<dbReference type="GO" id="GO:0046930">
    <property type="term" value="C:pore complex"/>
    <property type="evidence" value="ECO:0007669"/>
    <property type="project" value="UniProtKB-KW"/>
</dbReference>
<keyword evidence="11" id="KW-0472">Membrane</keyword>
<keyword evidence="6" id="KW-0812">Transmembrane</keyword>
<dbReference type="AlphaFoldDB" id="A0AB73ILY4"/>
<evidence type="ECO:0000256" key="14">
    <source>
        <dbReference type="ARBA" id="ARBA00023288"/>
    </source>
</evidence>
<proteinExistence type="inferred from homology"/>
<feature type="compositionally biased region" description="Polar residues" evidence="15">
    <location>
        <begin position="49"/>
        <end position="58"/>
    </location>
</feature>
<sequence>MTAPALRPNKATYAISGSDHCRRQDVDIFPQFSATDLFLYCAGRSRQNSRMNRQATSGHNREQSNESADKRRTAATDGVRAGEVIPKGGRNMLMRRMVSIAASLWLAVLSSACATAPRRDTGPAGSGKSSPEKAGMVSIKVIDSELVLEQAKAPGAPTSPLASRFATPAEYPYRIAAQHILGVTVWDHPELTDSSGSNSSIGESTAKPGASGLLQPYTSALPSQTKPYDLAVDADGMIFFPFVGRIRAAGKTTGELRSQLASSLIPYIRAPQVDVRVLYYRSQKVQVTGRVKIPGPLAITDVPLSLVDAITRAGGTPLTRIRGTSVWCGMENNMCST</sequence>
<evidence type="ECO:0000256" key="6">
    <source>
        <dbReference type="ARBA" id="ARBA00022692"/>
    </source>
</evidence>
<keyword evidence="10" id="KW-0626">Porin</keyword>
<evidence type="ECO:0000313" key="18">
    <source>
        <dbReference type="EMBL" id="MDP9650989.1"/>
    </source>
</evidence>
<keyword evidence="14" id="KW-0449">Lipoprotein</keyword>
<dbReference type="GO" id="GO:0006811">
    <property type="term" value="P:monoatomic ion transport"/>
    <property type="evidence" value="ECO:0007669"/>
    <property type="project" value="UniProtKB-KW"/>
</dbReference>
<keyword evidence="8" id="KW-0625">Polysaccharide transport</keyword>
<keyword evidence="12" id="KW-0564">Palmitate</keyword>
<evidence type="ECO:0000259" key="16">
    <source>
        <dbReference type="Pfam" id="PF02563"/>
    </source>
</evidence>
<dbReference type="EMBL" id="JAURTK010000014">
    <property type="protein sequence ID" value="MDP9650989.1"/>
    <property type="molecule type" value="Genomic_DNA"/>
</dbReference>
<dbReference type="InterPro" id="IPR049712">
    <property type="entry name" value="Poly_export"/>
</dbReference>
<evidence type="ECO:0000256" key="10">
    <source>
        <dbReference type="ARBA" id="ARBA00023114"/>
    </source>
</evidence>
<keyword evidence="5" id="KW-0762">Sugar transport</keyword>
<dbReference type="RefSeq" id="WP_392395712.1">
    <property type="nucleotide sequence ID" value="NZ_JAURTK010000014.1"/>
</dbReference>
<dbReference type="Pfam" id="PF22461">
    <property type="entry name" value="SLBB_2"/>
    <property type="match status" value="1"/>
</dbReference>
<organism evidence="18 19">
    <name type="scientific">Paraburkholderia caledonica</name>
    <dbReference type="NCBI Taxonomy" id="134536"/>
    <lineage>
        <taxon>Bacteria</taxon>
        <taxon>Pseudomonadati</taxon>
        <taxon>Pseudomonadota</taxon>
        <taxon>Betaproteobacteria</taxon>
        <taxon>Burkholderiales</taxon>
        <taxon>Burkholderiaceae</taxon>
        <taxon>Paraburkholderia</taxon>
    </lineage>
</organism>
<evidence type="ECO:0000259" key="17">
    <source>
        <dbReference type="Pfam" id="PF22461"/>
    </source>
</evidence>
<name>A0AB73ILY4_9BURK</name>
<evidence type="ECO:0000256" key="3">
    <source>
        <dbReference type="ARBA" id="ARBA00022448"/>
    </source>
</evidence>
<dbReference type="GO" id="GO:0015288">
    <property type="term" value="F:porin activity"/>
    <property type="evidence" value="ECO:0007669"/>
    <property type="project" value="UniProtKB-KW"/>
</dbReference>
<dbReference type="InterPro" id="IPR054765">
    <property type="entry name" value="SLBB_dom"/>
</dbReference>
<keyword evidence="9" id="KW-0406">Ion transport</keyword>
<evidence type="ECO:0000256" key="2">
    <source>
        <dbReference type="ARBA" id="ARBA00009450"/>
    </source>
</evidence>
<feature type="region of interest" description="Disordered" evidence="15">
    <location>
        <begin position="49"/>
        <end position="79"/>
    </location>
</feature>
<evidence type="ECO:0000256" key="7">
    <source>
        <dbReference type="ARBA" id="ARBA00022729"/>
    </source>
</evidence>
<dbReference type="Proteomes" id="UP001229486">
    <property type="component" value="Unassembled WGS sequence"/>
</dbReference>
<protein>
    <submittedName>
        <fullName evidence="18">Protein involved in polysaccharide export with SLBB domain</fullName>
    </submittedName>
</protein>
<feature type="domain" description="Polysaccharide export protein N-terminal" evidence="16">
    <location>
        <begin position="168"/>
        <end position="277"/>
    </location>
</feature>
<dbReference type="PANTHER" id="PTHR33619">
    <property type="entry name" value="POLYSACCHARIDE EXPORT PROTEIN GFCE-RELATED"/>
    <property type="match status" value="1"/>
</dbReference>
<evidence type="ECO:0000256" key="9">
    <source>
        <dbReference type="ARBA" id="ARBA00023065"/>
    </source>
</evidence>
<keyword evidence="13" id="KW-0998">Cell outer membrane</keyword>
<evidence type="ECO:0000256" key="4">
    <source>
        <dbReference type="ARBA" id="ARBA00022452"/>
    </source>
</evidence>
<keyword evidence="3" id="KW-0813">Transport</keyword>
<evidence type="ECO:0000256" key="1">
    <source>
        <dbReference type="ARBA" id="ARBA00004571"/>
    </source>
</evidence>
<dbReference type="Gene3D" id="3.10.560.10">
    <property type="entry name" value="Outer membrane lipoprotein wza domain like"/>
    <property type="match status" value="1"/>
</dbReference>
<keyword evidence="4" id="KW-1134">Transmembrane beta strand</keyword>
<evidence type="ECO:0000256" key="5">
    <source>
        <dbReference type="ARBA" id="ARBA00022597"/>
    </source>
</evidence>
<gene>
    <name evidence="18" type="ORF">J2793_006464</name>
</gene>
<comment type="similarity">
    <text evidence="2">Belongs to the BexD/CtrA/VexA family.</text>
</comment>
<dbReference type="GO" id="GO:0015159">
    <property type="term" value="F:polysaccharide transmembrane transporter activity"/>
    <property type="evidence" value="ECO:0007669"/>
    <property type="project" value="InterPro"/>
</dbReference>
<evidence type="ECO:0000256" key="8">
    <source>
        <dbReference type="ARBA" id="ARBA00023047"/>
    </source>
</evidence>
<comment type="subcellular location">
    <subcellularLocation>
        <location evidence="1">Cell outer membrane</location>
        <topology evidence="1">Multi-pass membrane protein</topology>
    </subcellularLocation>
</comment>
<reference evidence="18" key="1">
    <citation type="submission" date="2023-07" db="EMBL/GenBank/DDBJ databases">
        <title>Sorghum-associated microbial communities from plants grown in Nebraska, USA.</title>
        <authorList>
            <person name="Schachtman D."/>
        </authorList>
    </citation>
    <scope>NUCLEOTIDE SEQUENCE</scope>
    <source>
        <strain evidence="18">DS1061</strain>
    </source>
</reference>
<evidence type="ECO:0000256" key="13">
    <source>
        <dbReference type="ARBA" id="ARBA00023237"/>
    </source>
</evidence>
<comment type="caution">
    <text evidence="18">The sequence shown here is derived from an EMBL/GenBank/DDBJ whole genome shotgun (WGS) entry which is preliminary data.</text>
</comment>
<keyword evidence="7" id="KW-0732">Signal</keyword>
<dbReference type="InterPro" id="IPR003715">
    <property type="entry name" value="Poly_export_N"/>
</dbReference>
<feature type="domain" description="SLBB" evidence="17">
    <location>
        <begin position="283"/>
        <end position="316"/>
    </location>
</feature>
<evidence type="ECO:0000256" key="12">
    <source>
        <dbReference type="ARBA" id="ARBA00023139"/>
    </source>
</evidence>